<feature type="region of interest" description="Disordered" evidence="2">
    <location>
        <begin position="24"/>
        <end position="64"/>
    </location>
</feature>
<dbReference type="InterPro" id="IPR013783">
    <property type="entry name" value="Ig-like_fold"/>
</dbReference>
<organism evidence="4">
    <name type="scientific">Oikopleura dioica</name>
    <name type="common">Tunicate</name>
    <dbReference type="NCBI Taxonomy" id="34765"/>
    <lineage>
        <taxon>Eukaryota</taxon>
        <taxon>Metazoa</taxon>
        <taxon>Chordata</taxon>
        <taxon>Tunicata</taxon>
        <taxon>Appendicularia</taxon>
        <taxon>Copelata</taxon>
        <taxon>Oikopleuridae</taxon>
        <taxon>Oikopleura</taxon>
    </lineage>
</organism>
<feature type="domain" description="Fibronectin type-III" evidence="3">
    <location>
        <begin position="288"/>
        <end position="383"/>
    </location>
</feature>
<dbReference type="InterPro" id="IPR003961">
    <property type="entry name" value="FN3_dom"/>
</dbReference>
<dbReference type="SUPFAM" id="SSF49265">
    <property type="entry name" value="Fibronectin type III"/>
    <property type="match status" value="4"/>
</dbReference>
<dbReference type="SMART" id="SM00060">
    <property type="entry name" value="FN3"/>
    <property type="match status" value="6"/>
</dbReference>
<proteinExistence type="predicted"/>
<feature type="domain" description="Fibronectin type-III" evidence="3">
    <location>
        <begin position="188"/>
        <end position="286"/>
    </location>
</feature>
<feature type="region of interest" description="Disordered" evidence="2">
    <location>
        <begin position="166"/>
        <end position="197"/>
    </location>
</feature>
<sequence length="1004" mass="112731">MHYSPSKEGQCYASDEQQVALVEASNTNDGSRLTARDAVAHESEGDEEETVEAEAPESAETNVEQVVEQVAEAEQTQEETFEGEPIEDAQLAADNDDVQTLYSESIATAISALEDDASSTCTEGSTWGDDFSPWELQVKSNEFTVRDLVTMRKEYQFRVVALNKVGRSQPSKPSEVCQPRPDQKRPSPPRALKNLGTTPSSISLEWDVPETDGGAPILGYAVQMRAGRSKQWKEIAVDVKETNLHVPDLTEGMDYIFRVHCYNIVGISDWHENLDPITAKCMFDPPGVPRSLRIMDITAEAVELKWREPIFNGGTEITDYCIERQDKGTPKWKLVSTVPGDETEGNVTNLRSGREYKFRVVAYNCAGMSQPSDASAEVEPKDPDASPWHKISAENVTLIAGQKLRIRVPFGGSPMPTLTWHPRPLNLRSSLQQYDENIRADTALLSNRPGAPQNLEIGEVTKSTCKLIWSPPQDDGGCPIEYYSIFKQEEGRRTWGLVNPEVTKCEWKVEELITDTVYTFKIVAHNKVGAGEPLISGENTKAIDPVDPPEPPQDLISKDITSSSVTLRWSRPDKDGGAAIIGYCLEFARKGYGKLIEGKDYEFRIASINREFHSKWAYWPTAIRASDPLALPQIEVIKSKETQETFEARAGRDLKIECNVFSNPYAKVSCEAQPKLLETSDKVTVSQTKKDSKNGHSELIVKNCTRKHRGRYLIIAENNQGRNYVIVNMNVLDVPGVPQEPWTYSDPWNNAITLEWNEPEDDGGAPILGYYLEKKSDQENEWSPLTTEPIKECQFNATDLKEHAQATFRVKTVNKAGESEPALIKEVVAKDRFEIPLIKLDEEFERETVRHMANNRFWLKASVSGRPFPEIIIKHGDKILDNENAPEIEISTDQVTGRLEMYIRRPQRSHHGNYKITARNCVGSKNVTTNLNILDVASPPEHARPATVTKDFIQVAWNKPQDNGGSLVTEYIVERRDMSMHAWLPCDLLFPSLRCQRSRPIKVG</sequence>
<feature type="compositionally biased region" description="Acidic residues" evidence="2">
    <location>
        <begin position="44"/>
        <end position="57"/>
    </location>
</feature>
<dbReference type="Gene3D" id="2.60.40.10">
    <property type="entry name" value="Immunoglobulins"/>
    <property type="match status" value="9"/>
</dbReference>
<dbReference type="InterPro" id="IPR013098">
    <property type="entry name" value="Ig_I-set"/>
</dbReference>
<dbReference type="PRINTS" id="PR00014">
    <property type="entry name" value="FNTYPEIII"/>
</dbReference>
<dbReference type="Pfam" id="PF07679">
    <property type="entry name" value="I-set"/>
    <property type="match status" value="1"/>
</dbReference>
<dbReference type="PANTHER" id="PTHR14340:SF9">
    <property type="entry name" value="FIBRONECTIN TYPE-III DOMAIN-CONTAINING PROTEIN"/>
    <property type="match status" value="1"/>
</dbReference>
<dbReference type="PROSITE" id="PS50853">
    <property type="entry name" value="FN3"/>
    <property type="match status" value="4"/>
</dbReference>
<dbReference type="AlphaFoldDB" id="E4XFI2"/>
<dbReference type="FunFam" id="2.60.40.10:FF:000003">
    <property type="entry name" value="Titin isoform E"/>
    <property type="match status" value="1"/>
</dbReference>
<dbReference type="OrthoDB" id="504170at2759"/>
<dbReference type="EMBL" id="FN653045">
    <property type="protein sequence ID" value="CBY24328.1"/>
    <property type="molecule type" value="Genomic_DNA"/>
</dbReference>
<keyword evidence="1" id="KW-0393">Immunoglobulin domain</keyword>
<evidence type="ECO:0000256" key="1">
    <source>
        <dbReference type="ARBA" id="ARBA00023319"/>
    </source>
</evidence>
<dbReference type="InParanoid" id="E4XFI2"/>
<evidence type="ECO:0000259" key="3">
    <source>
        <dbReference type="PROSITE" id="PS50853"/>
    </source>
</evidence>
<protein>
    <recommendedName>
        <fullName evidence="3">Fibronectin type-III domain-containing protein</fullName>
    </recommendedName>
</protein>
<dbReference type="Proteomes" id="UP000001307">
    <property type="component" value="Unassembled WGS sequence"/>
</dbReference>
<evidence type="ECO:0000256" key="2">
    <source>
        <dbReference type="SAM" id="MobiDB-lite"/>
    </source>
</evidence>
<gene>
    <name evidence="4" type="ORF">GSOID_T00010187001</name>
</gene>
<dbReference type="InterPro" id="IPR036179">
    <property type="entry name" value="Ig-like_dom_sf"/>
</dbReference>
<dbReference type="SUPFAM" id="SSF48726">
    <property type="entry name" value="Immunoglobulin"/>
    <property type="match status" value="2"/>
</dbReference>
<evidence type="ECO:0000313" key="5">
    <source>
        <dbReference type="Proteomes" id="UP000001307"/>
    </source>
</evidence>
<reference evidence="4" key="1">
    <citation type="journal article" date="2010" name="Science">
        <title>Plasticity of animal genome architecture unmasked by rapid evolution of a pelagic tunicate.</title>
        <authorList>
            <person name="Denoeud F."/>
            <person name="Henriet S."/>
            <person name="Mungpakdee S."/>
            <person name="Aury J.M."/>
            <person name="Da Silva C."/>
            <person name="Brinkmann H."/>
            <person name="Mikhaleva J."/>
            <person name="Olsen L.C."/>
            <person name="Jubin C."/>
            <person name="Canestro C."/>
            <person name="Bouquet J.M."/>
            <person name="Danks G."/>
            <person name="Poulain J."/>
            <person name="Campsteijn C."/>
            <person name="Adamski M."/>
            <person name="Cross I."/>
            <person name="Yadetie F."/>
            <person name="Muffato M."/>
            <person name="Louis A."/>
            <person name="Butcher S."/>
            <person name="Tsagkogeorga G."/>
            <person name="Konrad A."/>
            <person name="Singh S."/>
            <person name="Jensen M.F."/>
            <person name="Cong E.H."/>
            <person name="Eikeseth-Otteraa H."/>
            <person name="Noel B."/>
            <person name="Anthouard V."/>
            <person name="Porcel B.M."/>
            <person name="Kachouri-Lafond R."/>
            <person name="Nishino A."/>
            <person name="Ugolini M."/>
            <person name="Chourrout P."/>
            <person name="Nishida H."/>
            <person name="Aasland R."/>
            <person name="Huzurbazar S."/>
            <person name="Westhof E."/>
            <person name="Delsuc F."/>
            <person name="Lehrach H."/>
            <person name="Reinhardt R."/>
            <person name="Weissenbach J."/>
            <person name="Roy S.W."/>
            <person name="Artiguenave F."/>
            <person name="Postlethwait J.H."/>
            <person name="Manak J.R."/>
            <person name="Thompson E.M."/>
            <person name="Jaillon O."/>
            <person name="Du Pasquier L."/>
            <person name="Boudinot P."/>
            <person name="Liberles D.A."/>
            <person name="Volff J.N."/>
            <person name="Philippe H."/>
            <person name="Lenhard B."/>
            <person name="Roest Crollius H."/>
            <person name="Wincker P."/>
            <person name="Chourrout D."/>
        </authorList>
    </citation>
    <scope>NUCLEOTIDE SEQUENCE [LARGE SCALE GENOMIC DNA]</scope>
</reference>
<feature type="domain" description="Fibronectin type-III" evidence="3">
    <location>
        <begin position="451"/>
        <end position="545"/>
    </location>
</feature>
<name>E4XFI2_OIKDI</name>
<dbReference type="Pfam" id="PF00041">
    <property type="entry name" value="fn3"/>
    <property type="match status" value="4"/>
</dbReference>
<dbReference type="FunFam" id="2.60.40.10:FF:000056">
    <property type="entry name" value="twitchin isoform X4"/>
    <property type="match status" value="1"/>
</dbReference>
<feature type="domain" description="Fibronectin type-III" evidence="3">
    <location>
        <begin position="737"/>
        <end position="832"/>
    </location>
</feature>
<dbReference type="CDD" id="cd00063">
    <property type="entry name" value="FN3"/>
    <property type="match status" value="7"/>
</dbReference>
<accession>E4XFI2</accession>
<dbReference type="GO" id="GO:0030017">
    <property type="term" value="C:sarcomere"/>
    <property type="evidence" value="ECO:0007669"/>
    <property type="project" value="UniProtKB-ARBA"/>
</dbReference>
<keyword evidence="5" id="KW-1185">Reference proteome</keyword>
<dbReference type="PANTHER" id="PTHR14340">
    <property type="entry name" value="MICROFIBRIL-ASSOCIATED GLYCOPROTEIN 3"/>
    <property type="match status" value="1"/>
</dbReference>
<feature type="compositionally biased region" description="Basic and acidic residues" evidence="2">
    <location>
        <begin position="34"/>
        <end position="43"/>
    </location>
</feature>
<dbReference type="FunFam" id="2.60.40.10:FF:000127">
    <property type="entry name" value="titin isoform X1"/>
    <property type="match status" value="1"/>
</dbReference>
<dbReference type="InterPro" id="IPR036116">
    <property type="entry name" value="FN3_sf"/>
</dbReference>
<evidence type="ECO:0000313" key="4">
    <source>
        <dbReference type="EMBL" id="CBY24328.1"/>
    </source>
</evidence>